<comment type="caution">
    <text evidence="1">The sequence shown here is derived from an EMBL/GenBank/DDBJ whole genome shotgun (WGS) entry which is preliminary data.</text>
</comment>
<proteinExistence type="predicted"/>
<evidence type="ECO:0000313" key="1">
    <source>
        <dbReference type="EMBL" id="GBM37458.1"/>
    </source>
</evidence>
<gene>
    <name evidence="1" type="ORF">AVEN_263136_1</name>
</gene>
<reference evidence="1 2" key="1">
    <citation type="journal article" date="2019" name="Sci. Rep.">
        <title>Orb-weaving spider Araneus ventricosus genome elucidates the spidroin gene catalogue.</title>
        <authorList>
            <person name="Kono N."/>
            <person name="Nakamura H."/>
            <person name="Ohtoshi R."/>
            <person name="Moran D.A.P."/>
            <person name="Shinohara A."/>
            <person name="Yoshida Y."/>
            <person name="Fujiwara M."/>
            <person name="Mori M."/>
            <person name="Tomita M."/>
            <person name="Arakawa K."/>
        </authorList>
    </citation>
    <scope>NUCLEOTIDE SEQUENCE [LARGE SCALE GENOMIC DNA]</scope>
</reference>
<accession>A0A4Y2F9Z8</accession>
<sequence>MTRLAPPRRSLLTLNPLADVVPKDSLCNLLPNAPSFGGLLETNSRIPSNGGPLCRYSIRGRGVIRTEHPPAVTVACSTLSSRISNPNLNPPSDGDPTKRPSTPLPEIIAHRLLMVGNLSLPLWPGVGKDEVIGRGLYCYELGGGRAVEEWDWKTGESGRSHVWSCPFNCLGVVFPLISGVAPIFDAWGELAMFCSSLTS</sequence>
<keyword evidence="2" id="KW-1185">Reference proteome</keyword>
<protein>
    <submittedName>
        <fullName evidence="1">Uncharacterized protein</fullName>
    </submittedName>
</protein>
<organism evidence="1 2">
    <name type="scientific">Araneus ventricosus</name>
    <name type="common">Orbweaver spider</name>
    <name type="synonym">Epeira ventricosa</name>
    <dbReference type="NCBI Taxonomy" id="182803"/>
    <lineage>
        <taxon>Eukaryota</taxon>
        <taxon>Metazoa</taxon>
        <taxon>Ecdysozoa</taxon>
        <taxon>Arthropoda</taxon>
        <taxon>Chelicerata</taxon>
        <taxon>Arachnida</taxon>
        <taxon>Araneae</taxon>
        <taxon>Araneomorphae</taxon>
        <taxon>Entelegynae</taxon>
        <taxon>Araneoidea</taxon>
        <taxon>Araneidae</taxon>
        <taxon>Araneus</taxon>
    </lineage>
</organism>
<dbReference type="EMBL" id="BGPR01000841">
    <property type="protein sequence ID" value="GBM37458.1"/>
    <property type="molecule type" value="Genomic_DNA"/>
</dbReference>
<dbReference type="AlphaFoldDB" id="A0A4Y2F9Z8"/>
<name>A0A4Y2F9Z8_ARAVE</name>
<dbReference type="Proteomes" id="UP000499080">
    <property type="component" value="Unassembled WGS sequence"/>
</dbReference>
<evidence type="ECO:0000313" key="2">
    <source>
        <dbReference type="Proteomes" id="UP000499080"/>
    </source>
</evidence>